<dbReference type="AlphaFoldDB" id="A0A6P8CPN8"/>
<evidence type="ECO:0000313" key="8">
    <source>
        <dbReference type="RefSeq" id="XP_031385635.1"/>
    </source>
</evidence>
<dbReference type="InterPro" id="IPR036259">
    <property type="entry name" value="MFS_trans_sf"/>
</dbReference>
<feature type="transmembrane region" description="Helical" evidence="6">
    <location>
        <begin position="61"/>
        <end position="81"/>
    </location>
</feature>
<keyword evidence="4 6" id="KW-1133">Transmembrane helix</keyword>
<proteinExistence type="inferred from homology"/>
<comment type="similarity">
    <text evidence="2">Belongs to the major facilitator superfamily. Proton-dependent oligopeptide transporter (POT/PTR) (TC 2.A.17) family.</text>
</comment>
<dbReference type="GeneID" id="116199430"/>
<dbReference type="RefSeq" id="XP_031385635.1">
    <property type="nucleotide sequence ID" value="XM_031529775.1"/>
</dbReference>
<feature type="transmembrane region" description="Helical" evidence="6">
    <location>
        <begin position="210"/>
        <end position="230"/>
    </location>
</feature>
<evidence type="ECO:0000256" key="6">
    <source>
        <dbReference type="SAM" id="Phobius"/>
    </source>
</evidence>
<evidence type="ECO:0000256" key="2">
    <source>
        <dbReference type="ARBA" id="ARBA00005982"/>
    </source>
</evidence>
<evidence type="ECO:0000313" key="7">
    <source>
        <dbReference type="Proteomes" id="UP000515151"/>
    </source>
</evidence>
<reference evidence="7" key="1">
    <citation type="journal article" date="2020" name="Plant Biotechnol. J.">
        <title>The pomegranate (Punica granatum L.) draft genome dissects genetic divergence between soft- and hard-seeded cultivars.</title>
        <authorList>
            <person name="Luo X."/>
            <person name="Li H."/>
            <person name="Wu Z."/>
            <person name="Yao W."/>
            <person name="Zhao P."/>
            <person name="Cao D."/>
            <person name="Yu H."/>
            <person name="Li K."/>
            <person name="Poudel K."/>
            <person name="Zhao D."/>
            <person name="Zhang F."/>
            <person name="Xia X."/>
            <person name="Chen L."/>
            <person name="Wang Q."/>
            <person name="Jing D."/>
            <person name="Cao S."/>
        </authorList>
    </citation>
    <scope>NUCLEOTIDE SEQUENCE [LARGE SCALE GENOMIC DNA]</scope>
    <source>
        <strain evidence="7">cv. Tunisia</strain>
    </source>
</reference>
<reference evidence="8" key="2">
    <citation type="submission" date="2025-08" db="UniProtKB">
        <authorList>
            <consortium name="RefSeq"/>
        </authorList>
    </citation>
    <scope>IDENTIFICATION</scope>
    <source>
        <tissue evidence="8">Leaf</tissue>
    </source>
</reference>
<dbReference type="InterPro" id="IPR000109">
    <property type="entry name" value="POT_fam"/>
</dbReference>
<dbReference type="GO" id="GO:0016020">
    <property type="term" value="C:membrane"/>
    <property type="evidence" value="ECO:0007669"/>
    <property type="project" value="UniProtKB-SubCell"/>
</dbReference>
<feature type="transmembrane region" description="Helical" evidence="6">
    <location>
        <begin position="36"/>
        <end position="55"/>
    </location>
</feature>
<dbReference type="Proteomes" id="UP000515151">
    <property type="component" value="Chromosome 3"/>
</dbReference>
<dbReference type="OrthoDB" id="8904098at2759"/>
<feature type="transmembrane region" description="Helical" evidence="6">
    <location>
        <begin position="180"/>
        <end position="198"/>
    </location>
</feature>
<evidence type="ECO:0000256" key="4">
    <source>
        <dbReference type="ARBA" id="ARBA00022989"/>
    </source>
</evidence>
<evidence type="ECO:0000256" key="3">
    <source>
        <dbReference type="ARBA" id="ARBA00022692"/>
    </source>
</evidence>
<organism evidence="7 8">
    <name type="scientific">Punica granatum</name>
    <name type="common">Pomegranate</name>
    <dbReference type="NCBI Taxonomy" id="22663"/>
    <lineage>
        <taxon>Eukaryota</taxon>
        <taxon>Viridiplantae</taxon>
        <taxon>Streptophyta</taxon>
        <taxon>Embryophyta</taxon>
        <taxon>Tracheophyta</taxon>
        <taxon>Spermatophyta</taxon>
        <taxon>Magnoliopsida</taxon>
        <taxon>eudicotyledons</taxon>
        <taxon>Gunneridae</taxon>
        <taxon>Pentapetalae</taxon>
        <taxon>rosids</taxon>
        <taxon>malvids</taxon>
        <taxon>Myrtales</taxon>
        <taxon>Lythraceae</taxon>
        <taxon>Punica</taxon>
    </lineage>
</organism>
<dbReference type="Gene3D" id="1.20.1250.20">
    <property type="entry name" value="MFS general substrate transporter like domains"/>
    <property type="match status" value="1"/>
</dbReference>
<comment type="subcellular location">
    <subcellularLocation>
        <location evidence="1">Membrane</location>
        <topology evidence="1">Multi-pass membrane protein</topology>
    </subcellularLocation>
</comment>
<protein>
    <submittedName>
        <fullName evidence="8">Protein NRT1/ PTR FAMILY 1.1-like</fullName>
    </submittedName>
</protein>
<dbReference type="GO" id="GO:0022857">
    <property type="term" value="F:transmembrane transporter activity"/>
    <property type="evidence" value="ECO:0007669"/>
    <property type="project" value="InterPro"/>
</dbReference>
<gene>
    <name evidence="8" type="primary">LOC116199430</name>
</gene>
<keyword evidence="3 6" id="KW-0812">Transmembrane</keyword>
<keyword evidence="7" id="KW-1185">Reference proteome</keyword>
<keyword evidence="5 6" id="KW-0472">Membrane</keyword>
<accession>A0A6P8CPN8</accession>
<dbReference type="Pfam" id="PF00854">
    <property type="entry name" value="PTR2"/>
    <property type="match status" value="1"/>
</dbReference>
<sequence length="255" mass="28550">MEAPSEKQEQPMQVARKKGGLRTMPFIIAKESFEKVAGYGLMANMILYLMFEYHFSAASRANILFLWNAMLNFTPMLGTFLSDSYSSRFRVIALRSWIRNYYVMVYGLLPGREASWLRYIKGTLPTLHDGSKDAPLLLVHCHVHRAGGIRPCSIAFGADQLDNHENPKNQLVLQSFFNRYYASVGITVMLSVTVIVNIQDKAGWVIGFEVPLVLMFLAAVLFLIGSPFYVKVKGNKSLFTGFAQVVAAGDMGLCL</sequence>
<dbReference type="PANTHER" id="PTHR11654">
    <property type="entry name" value="OLIGOPEPTIDE TRANSPORTER-RELATED"/>
    <property type="match status" value="1"/>
</dbReference>
<evidence type="ECO:0000256" key="1">
    <source>
        <dbReference type="ARBA" id="ARBA00004141"/>
    </source>
</evidence>
<evidence type="ECO:0000256" key="5">
    <source>
        <dbReference type="ARBA" id="ARBA00023136"/>
    </source>
</evidence>
<name>A0A6P8CPN8_PUNGR</name>